<gene>
    <name evidence="2" type="ORF">QBC33DRAFT_551730</name>
</gene>
<keyword evidence="1" id="KW-1133">Transmembrane helix</keyword>
<dbReference type="EMBL" id="MU839036">
    <property type="protein sequence ID" value="KAK1762509.1"/>
    <property type="molecule type" value="Genomic_DNA"/>
</dbReference>
<feature type="transmembrane region" description="Helical" evidence="1">
    <location>
        <begin position="6"/>
        <end position="27"/>
    </location>
</feature>
<feature type="transmembrane region" description="Helical" evidence="1">
    <location>
        <begin position="88"/>
        <end position="107"/>
    </location>
</feature>
<evidence type="ECO:0000313" key="3">
    <source>
        <dbReference type="Proteomes" id="UP001244011"/>
    </source>
</evidence>
<keyword evidence="1" id="KW-0472">Membrane</keyword>
<name>A0AAJ0FHS9_9PEZI</name>
<evidence type="ECO:0000256" key="1">
    <source>
        <dbReference type="SAM" id="Phobius"/>
    </source>
</evidence>
<sequence>MSNSIFSPVPAYLLGTAFLGVGLNAYANPESAYKMFGLPLQTSKASPLTIHPAAVEPVSPFVYPKAARDITFGLAYFILQAQQNETGVTAFSAAVAVTGFLDGWTVWTCGSPKMRNNAWRHWIGSAIFTVWVGLRVVKRMQ</sequence>
<dbReference type="Proteomes" id="UP001244011">
    <property type="component" value="Unassembled WGS sequence"/>
</dbReference>
<protein>
    <submittedName>
        <fullName evidence="2">Uncharacterized protein</fullName>
    </submittedName>
</protein>
<feature type="transmembrane region" description="Helical" evidence="1">
    <location>
        <begin position="119"/>
        <end position="137"/>
    </location>
</feature>
<accession>A0AAJ0FHS9</accession>
<comment type="caution">
    <text evidence="2">The sequence shown here is derived from an EMBL/GenBank/DDBJ whole genome shotgun (WGS) entry which is preliminary data.</text>
</comment>
<keyword evidence="1" id="KW-0812">Transmembrane</keyword>
<dbReference type="GeneID" id="85312404"/>
<keyword evidence="3" id="KW-1185">Reference proteome</keyword>
<dbReference type="InterPro" id="IPR025363">
    <property type="entry name" value="DUF4267"/>
</dbReference>
<evidence type="ECO:0000313" key="2">
    <source>
        <dbReference type="EMBL" id="KAK1762509.1"/>
    </source>
</evidence>
<dbReference type="RefSeq" id="XP_060278722.1">
    <property type="nucleotide sequence ID" value="XM_060429217.1"/>
</dbReference>
<proteinExistence type="predicted"/>
<reference evidence="2" key="1">
    <citation type="submission" date="2023-06" db="EMBL/GenBank/DDBJ databases">
        <title>Genome-scale phylogeny and comparative genomics of the fungal order Sordariales.</title>
        <authorList>
            <consortium name="Lawrence Berkeley National Laboratory"/>
            <person name="Hensen N."/>
            <person name="Bonometti L."/>
            <person name="Westerberg I."/>
            <person name="Brannstrom I.O."/>
            <person name="Guillou S."/>
            <person name="Cros-Aarteil S."/>
            <person name="Calhoun S."/>
            <person name="Haridas S."/>
            <person name="Kuo A."/>
            <person name="Mondo S."/>
            <person name="Pangilinan J."/>
            <person name="Riley R."/>
            <person name="Labutti K."/>
            <person name="Andreopoulos B."/>
            <person name="Lipzen A."/>
            <person name="Chen C."/>
            <person name="Yanf M."/>
            <person name="Daum C."/>
            <person name="Ng V."/>
            <person name="Clum A."/>
            <person name="Steindorff A."/>
            <person name="Ohm R."/>
            <person name="Martin F."/>
            <person name="Silar P."/>
            <person name="Natvig D."/>
            <person name="Lalanne C."/>
            <person name="Gautier V."/>
            <person name="Ament-Velasquez S.L."/>
            <person name="Kruys A."/>
            <person name="Hutchinson M.I."/>
            <person name="Powell A.J."/>
            <person name="Barry K."/>
            <person name="Miller A.N."/>
            <person name="Grigoriev I.V."/>
            <person name="Debuchy R."/>
            <person name="Gladieux P."/>
            <person name="Thoren M.H."/>
            <person name="Johannesson H."/>
        </authorList>
    </citation>
    <scope>NUCLEOTIDE SEQUENCE</scope>
    <source>
        <strain evidence="2">8032-3</strain>
    </source>
</reference>
<dbReference type="AlphaFoldDB" id="A0AAJ0FHS9"/>
<organism evidence="2 3">
    <name type="scientific">Phialemonium atrogriseum</name>
    <dbReference type="NCBI Taxonomy" id="1093897"/>
    <lineage>
        <taxon>Eukaryota</taxon>
        <taxon>Fungi</taxon>
        <taxon>Dikarya</taxon>
        <taxon>Ascomycota</taxon>
        <taxon>Pezizomycotina</taxon>
        <taxon>Sordariomycetes</taxon>
        <taxon>Sordariomycetidae</taxon>
        <taxon>Cephalothecales</taxon>
        <taxon>Cephalothecaceae</taxon>
        <taxon>Phialemonium</taxon>
    </lineage>
</organism>
<dbReference type="Pfam" id="PF14087">
    <property type="entry name" value="DUF4267"/>
    <property type="match status" value="1"/>
</dbReference>